<reference evidence="1 2" key="1">
    <citation type="submission" date="2020-10" db="EMBL/GenBank/DDBJ databases">
        <title>Connecting structure to function with the recovery of over 1000 high-quality activated sludge metagenome-assembled genomes encoding full-length rRNA genes using long-read sequencing.</title>
        <authorList>
            <person name="Singleton C.M."/>
            <person name="Petriglieri F."/>
            <person name="Kristensen J.M."/>
            <person name="Kirkegaard R.H."/>
            <person name="Michaelsen T.Y."/>
            <person name="Andersen M.H."/>
            <person name="Karst S.M."/>
            <person name="Dueholm M.S."/>
            <person name="Nielsen P.H."/>
            <person name="Albertsen M."/>
        </authorList>
    </citation>
    <scope>NUCLEOTIDE SEQUENCE [LARGE SCALE GENOMIC DNA]</scope>
    <source>
        <strain evidence="1">EsbW_18-Q3-R4-48_BATAC.463</strain>
    </source>
</reference>
<dbReference type="Proteomes" id="UP000739411">
    <property type="component" value="Unassembled WGS sequence"/>
</dbReference>
<sequence>MQHQVIVSFGKDKEFDFKLGSIESGGLAAEQARMWFGREFEALECDVATPTGKILAVDRILSVAKYAGEARFREQPEWAQQFVRHTVAILGRDLIRVDVVNYSIGY</sequence>
<evidence type="ECO:0000313" key="1">
    <source>
        <dbReference type="EMBL" id="MBK7416891.1"/>
    </source>
</evidence>
<evidence type="ECO:0000313" key="2">
    <source>
        <dbReference type="Proteomes" id="UP000739411"/>
    </source>
</evidence>
<proteinExistence type="predicted"/>
<name>A0A935KDW5_9RHOO</name>
<protein>
    <submittedName>
        <fullName evidence="1">Uncharacterized protein</fullName>
    </submittedName>
</protein>
<gene>
    <name evidence="1" type="ORF">IPJ38_19145</name>
</gene>
<dbReference type="AlphaFoldDB" id="A0A935KDW5"/>
<comment type="caution">
    <text evidence="1">The sequence shown here is derived from an EMBL/GenBank/DDBJ whole genome shotgun (WGS) entry which is preliminary data.</text>
</comment>
<organism evidence="1 2">
    <name type="scientific">Candidatus Dechloromonas phosphorivorans</name>
    <dbReference type="NCBI Taxonomy" id="2899244"/>
    <lineage>
        <taxon>Bacteria</taxon>
        <taxon>Pseudomonadati</taxon>
        <taxon>Pseudomonadota</taxon>
        <taxon>Betaproteobacteria</taxon>
        <taxon>Rhodocyclales</taxon>
        <taxon>Azonexaceae</taxon>
        <taxon>Dechloromonas</taxon>
    </lineage>
</organism>
<accession>A0A935KDW5</accession>
<dbReference type="EMBL" id="JADJMS010000047">
    <property type="protein sequence ID" value="MBK7416891.1"/>
    <property type="molecule type" value="Genomic_DNA"/>
</dbReference>